<comment type="caution">
    <text evidence="5">The sequence shown here is derived from an EMBL/GenBank/DDBJ whole genome shotgun (WGS) entry which is preliminary data.</text>
</comment>
<dbReference type="InterPro" id="IPR051122">
    <property type="entry name" value="SDR_DHRS6-like"/>
</dbReference>
<gene>
    <name evidence="5" type="ORF">GCM10023144_41380</name>
</gene>
<evidence type="ECO:0000256" key="2">
    <source>
        <dbReference type="ARBA" id="ARBA00023002"/>
    </source>
</evidence>
<dbReference type="Gene3D" id="3.40.50.720">
    <property type="entry name" value="NAD(P)-binding Rossmann-like Domain"/>
    <property type="match status" value="1"/>
</dbReference>
<dbReference type="SMART" id="SM00822">
    <property type="entry name" value="PKS_KR"/>
    <property type="match status" value="1"/>
</dbReference>
<feature type="domain" description="Ketoreductase" evidence="4">
    <location>
        <begin position="8"/>
        <end position="213"/>
    </location>
</feature>
<organism evidence="5 6">
    <name type="scientific">Pigmentiphaga soli</name>
    <dbReference type="NCBI Taxonomy" id="1007095"/>
    <lineage>
        <taxon>Bacteria</taxon>
        <taxon>Pseudomonadati</taxon>
        <taxon>Pseudomonadota</taxon>
        <taxon>Betaproteobacteria</taxon>
        <taxon>Burkholderiales</taxon>
        <taxon>Alcaligenaceae</taxon>
        <taxon>Pigmentiphaga</taxon>
    </lineage>
</organism>
<comment type="similarity">
    <text evidence="1">Belongs to the short-chain dehydrogenases/reductases (SDR) family.</text>
</comment>
<dbReference type="EMBL" id="BAABFO010000027">
    <property type="protein sequence ID" value="GAA4341071.1"/>
    <property type="molecule type" value="Genomic_DNA"/>
</dbReference>
<protein>
    <submittedName>
        <fullName evidence="5">SDR family oxidoreductase</fullName>
    </submittedName>
</protein>
<keyword evidence="3" id="KW-0520">NAD</keyword>
<keyword evidence="6" id="KW-1185">Reference proteome</keyword>
<dbReference type="NCBIfam" id="NF004779">
    <property type="entry name" value="PRK06125.1"/>
    <property type="match status" value="1"/>
</dbReference>
<evidence type="ECO:0000256" key="3">
    <source>
        <dbReference type="ARBA" id="ARBA00023027"/>
    </source>
</evidence>
<dbReference type="Proteomes" id="UP001501671">
    <property type="component" value="Unassembled WGS sequence"/>
</dbReference>
<dbReference type="InterPro" id="IPR036291">
    <property type="entry name" value="NAD(P)-bd_dom_sf"/>
</dbReference>
<dbReference type="SUPFAM" id="SSF51735">
    <property type="entry name" value="NAD(P)-binding Rossmann-fold domains"/>
    <property type="match status" value="1"/>
</dbReference>
<proteinExistence type="inferred from homology"/>
<evidence type="ECO:0000256" key="1">
    <source>
        <dbReference type="ARBA" id="ARBA00006484"/>
    </source>
</evidence>
<dbReference type="PRINTS" id="PR00081">
    <property type="entry name" value="GDHRDH"/>
</dbReference>
<sequence>MDLQLRGKRALVTGGSRGIGFGIANLLAEEGCNLALCSRSVDSLESARAALLKTNPGIAVDLYPADLGSPESTAGLAAACGPVDILINNAGAIPQAPIEEMDDAQWRAAWELKVFGYINLTRAVYTGMKARKSGVVLNIIGIAGERPLPSYLAGSMANAALMAMTRGLGIDGMSHGVRVVGLNPGNTETDRQVVRWKARAQKKFGDENRWRELVAGFPQGRLGTVDEVAAMAVFLCSPRSNYTNATVVTVDGGWTAAR</sequence>
<dbReference type="InterPro" id="IPR002347">
    <property type="entry name" value="SDR_fam"/>
</dbReference>
<name>A0ABP8HLU8_9BURK</name>
<dbReference type="PANTHER" id="PTHR43477:SF4">
    <property type="entry name" value="DEHYDROGENASE_REDUCTASE SDR FAMILY MEMBER 6"/>
    <property type="match status" value="1"/>
</dbReference>
<dbReference type="Pfam" id="PF13561">
    <property type="entry name" value="adh_short_C2"/>
    <property type="match status" value="1"/>
</dbReference>
<dbReference type="RefSeq" id="WP_345251810.1">
    <property type="nucleotide sequence ID" value="NZ_BAABFO010000027.1"/>
</dbReference>
<dbReference type="InterPro" id="IPR057326">
    <property type="entry name" value="KR_dom"/>
</dbReference>
<evidence type="ECO:0000313" key="5">
    <source>
        <dbReference type="EMBL" id="GAA4341071.1"/>
    </source>
</evidence>
<evidence type="ECO:0000259" key="4">
    <source>
        <dbReference type="SMART" id="SM00822"/>
    </source>
</evidence>
<evidence type="ECO:0000313" key="6">
    <source>
        <dbReference type="Proteomes" id="UP001501671"/>
    </source>
</evidence>
<accession>A0ABP8HLU8</accession>
<reference evidence="6" key="1">
    <citation type="journal article" date="2019" name="Int. J. Syst. Evol. Microbiol.">
        <title>The Global Catalogue of Microorganisms (GCM) 10K type strain sequencing project: providing services to taxonomists for standard genome sequencing and annotation.</title>
        <authorList>
            <consortium name="The Broad Institute Genomics Platform"/>
            <consortium name="The Broad Institute Genome Sequencing Center for Infectious Disease"/>
            <person name="Wu L."/>
            <person name="Ma J."/>
        </authorList>
    </citation>
    <scope>NUCLEOTIDE SEQUENCE [LARGE SCALE GENOMIC DNA]</scope>
    <source>
        <strain evidence="6">JCM 17666</strain>
    </source>
</reference>
<dbReference type="PANTHER" id="PTHR43477">
    <property type="entry name" value="DIHYDROANTICAPSIN 7-DEHYDROGENASE"/>
    <property type="match status" value="1"/>
</dbReference>
<keyword evidence="2" id="KW-0560">Oxidoreductase</keyword>